<dbReference type="EMBL" id="BAAANT010000066">
    <property type="protein sequence ID" value="GAA2158183.1"/>
    <property type="molecule type" value="Genomic_DNA"/>
</dbReference>
<accession>A0ABN3ABB6</accession>
<gene>
    <name evidence="2" type="ORF">GCM10009760_60980</name>
</gene>
<organism evidence="2 3">
    <name type="scientific">Kitasatospora kazusensis</name>
    <dbReference type="NCBI Taxonomy" id="407974"/>
    <lineage>
        <taxon>Bacteria</taxon>
        <taxon>Bacillati</taxon>
        <taxon>Actinomycetota</taxon>
        <taxon>Actinomycetes</taxon>
        <taxon>Kitasatosporales</taxon>
        <taxon>Streptomycetaceae</taxon>
        <taxon>Kitasatospora</taxon>
    </lineage>
</organism>
<protein>
    <recommendedName>
        <fullName evidence="4">AbiEi antitoxin of type IV toxin-antitoxin system</fullName>
    </recommendedName>
</protein>
<evidence type="ECO:0008006" key="4">
    <source>
        <dbReference type="Google" id="ProtNLM"/>
    </source>
</evidence>
<keyword evidence="3" id="KW-1185">Reference proteome</keyword>
<evidence type="ECO:0000313" key="3">
    <source>
        <dbReference type="Proteomes" id="UP001422759"/>
    </source>
</evidence>
<evidence type="ECO:0000313" key="2">
    <source>
        <dbReference type="EMBL" id="GAA2158183.1"/>
    </source>
</evidence>
<comment type="caution">
    <text evidence="2">The sequence shown here is derived from an EMBL/GenBank/DDBJ whole genome shotgun (WGS) entry which is preliminary data.</text>
</comment>
<sequence length="132" mass="14657">MNVTELLADLQTRQDEAATRAAELRARIEELTADLTETEARLTDLATARKIIAEVTPAGTEPEPPETNTTYQAIVNAFNQHPGQVFRAGELHELLGMPTDEASVNITRSRLGRLTRQGFLTQPGRGRYQKRT</sequence>
<proteinExistence type="predicted"/>
<name>A0ABN3ABB6_9ACTN</name>
<evidence type="ECO:0000256" key="1">
    <source>
        <dbReference type="SAM" id="Coils"/>
    </source>
</evidence>
<reference evidence="2 3" key="1">
    <citation type="journal article" date="2019" name="Int. J. Syst. Evol. Microbiol.">
        <title>The Global Catalogue of Microorganisms (GCM) 10K type strain sequencing project: providing services to taxonomists for standard genome sequencing and annotation.</title>
        <authorList>
            <consortium name="The Broad Institute Genomics Platform"/>
            <consortium name="The Broad Institute Genome Sequencing Center for Infectious Disease"/>
            <person name="Wu L."/>
            <person name="Ma J."/>
        </authorList>
    </citation>
    <scope>NUCLEOTIDE SEQUENCE [LARGE SCALE GENOMIC DNA]</scope>
    <source>
        <strain evidence="2 3">JCM 14560</strain>
    </source>
</reference>
<feature type="coiled-coil region" evidence="1">
    <location>
        <begin position="7"/>
        <end position="48"/>
    </location>
</feature>
<keyword evidence="1" id="KW-0175">Coiled coil</keyword>
<dbReference type="RefSeq" id="WP_344469491.1">
    <property type="nucleotide sequence ID" value="NZ_BAAANT010000066.1"/>
</dbReference>
<dbReference type="Proteomes" id="UP001422759">
    <property type="component" value="Unassembled WGS sequence"/>
</dbReference>